<dbReference type="InterPro" id="IPR027417">
    <property type="entry name" value="P-loop_NTPase"/>
</dbReference>
<accession>A0A2U1K882</accession>
<sequence>MNQIENRSKLEVLLEETKEGLKSQHYLADDRTATTVSLAFSLKKPILIEGPAGVGKTELAKAISLWKGLPLIRLQCYEGLDEAKALYEWDYRKQLLSLQASKDDSQSVKHLFSEEFLLERPLLAAIRTNEQAVLLIDEIDKAEPEFESMLLELLSDFQVTIPELGTVKAIQRPIVILTSNQMRHLSEALRRRCLYLYIDYPSPEREAAIIHERVPALKDELVDEAAMALSKLRNMDLRKAPSVAEAVDWAESLLAMGIETLDVDIVVQTLNVLIKDHKDIERAKQNLSRLVEGKKKNER</sequence>
<evidence type="ECO:0000313" key="2">
    <source>
        <dbReference type="EMBL" id="PWA13449.1"/>
    </source>
</evidence>
<evidence type="ECO:0000313" key="3">
    <source>
        <dbReference type="Proteomes" id="UP000245998"/>
    </source>
</evidence>
<dbReference type="GO" id="GO:0016887">
    <property type="term" value="F:ATP hydrolysis activity"/>
    <property type="evidence" value="ECO:0007669"/>
    <property type="project" value="InterPro"/>
</dbReference>
<keyword evidence="3" id="KW-1185">Reference proteome</keyword>
<dbReference type="InterPro" id="IPR050764">
    <property type="entry name" value="CbbQ/NirQ/NorQ/GpvN"/>
</dbReference>
<dbReference type="AlphaFoldDB" id="A0A2U1K882"/>
<proteinExistence type="predicted"/>
<protein>
    <submittedName>
        <fullName evidence="2">ATPase</fullName>
    </submittedName>
</protein>
<dbReference type="CDD" id="cd00009">
    <property type="entry name" value="AAA"/>
    <property type="match status" value="1"/>
</dbReference>
<dbReference type="Gene3D" id="3.40.50.300">
    <property type="entry name" value="P-loop containing nucleotide triphosphate hydrolases"/>
    <property type="match status" value="1"/>
</dbReference>
<dbReference type="InterPro" id="IPR003593">
    <property type="entry name" value="AAA+_ATPase"/>
</dbReference>
<dbReference type="PANTHER" id="PTHR42759:SF1">
    <property type="entry name" value="MAGNESIUM-CHELATASE SUBUNIT CHLD"/>
    <property type="match status" value="1"/>
</dbReference>
<dbReference type="Pfam" id="PF07728">
    <property type="entry name" value="AAA_5"/>
    <property type="match status" value="1"/>
</dbReference>
<dbReference type="SUPFAM" id="SSF52540">
    <property type="entry name" value="P-loop containing nucleoside triphosphate hydrolases"/>
    <property type="match status" value="1"/>
</dbReference>
<dbReference type="SMART" id="SM00382">
    <property type="entry name" value="AAA"/>
    <property type="match status" value="1"/>
</dbReference>
<dbReference type="EMBL" id="QCZG01000001">
    <property type="protein sequence ID" value="PWA13449.1"/>
    <property type="molecule type" value="Genomic_DNA"/>
</dbReference>
<dbReference type="PANTHER" id="PTHR42759">
    <property type="entry name" value="MOXR FAMILY PROTEIN"/>
    <property type="match status" value="1"/>
</dbReference>
<name>A0A2U1K882_9BACI</name>
<dbReference type="GO" id="GO:0005524">
    <property type="term" value="F:ATP binding"/>
    <property type="evidence" value="ECO:0007669"/>
    <property type="project" value="InterPro"/>
</dbReference>
<reference evidence="2 3" key="1">
    <citation type="submission" date="2018-04" db="EMBL/GenBank/DDBJ databases">
        <title>Camelliibacillus theae gen. nov., sp. nov., isolated from Pu'er tea.</title>
        <authorList>
            <person name="Niu L."/>
        </authorList>
    </citation>
    <scope>NUCLEOTIDE SEQUENCE [LARGE SCALE GENOMIC DNA]</scope>
    <source>
        <strain evidence="2 3">T8</strain>
    </source>
</reference>
<comment type="caution">
    <text evidence="2">The sequence shown here is derived from an EMBL/GenBank/DDBJ whole genome shotgun (WGS) entry which is preliminary data.</text>
</comment>
<dbReference type="InterPro" id="IPR011704">
    <property type="entry name" value="ATPase_dyneun-rel_AAA"/>
</dbReference>
<evidence type="ECO:0000259" key="1">
    <source>
        <dbReference type="SMART" id="SM00382"/>
    </source>
</evidence>
<organism evidence="2 3">
    <name type="scientific">Pueribacillus theae</name>
    <dbReference type="NCBI Taxonomy" id="2171751"/>
    <lineage>
        <taxon>Bacteria</taxon>
        <taxon>Bacillati</taxon>
        <taxon>Bacillota</taxon>
        <taxon>Bacilli</taxon>
        <taxon>Bacillales</taxon>
        <taxon>Bacillaceae</taxon>
        <taxon>Pueribacillus</taxon>
    </lineage>
</organism>
<dbReference type="RefSeq" id="WP_116552954.1">
    <property type="nucleotide sequence ID" value="NZ_QCZG01000001.1"/>
</dbReference>
<feature type="domain" description="AAA+ ATPase" evidence="1">
    <location>
        <begin position="42"/>
        <end position="204"/>
    </location>
</feature>
<dbReference type="Proteomes" id="UP000245998">
    <property type="component" value="Unassembled WGS sequence"/>
</dbReference>
<dbReference type="OrthoDB" id="9783370at2"/>
<gene>
    <name evidence="2" type="ORF">DCC39_00735</name>
</gene>